<proteinExistence type="predicted"/>
<reference evidence="1 2" key="1">
    <citation type="submission" date="2013-11" db="EMBL/GenBank/DDBJ databases">
        <title>Opisthorchis viverrini - life in the bile duct.</title>
        <authorList>
            <person name="Young N.D."/>
            <person name="Nagarajan N."/>
            <person name="Lin S.J."/>
            <person name="Korhonen P.K."/>
            <person name="Jex A.R."/>
            <person name="Hall R.S."/>
            <person name="Safavi-Hemami H."/>
            <person name="Kaewkong W."/>
            <person name="Bertrand D."/>
            <person name="Gao S."/>
            <person name="Seet Q."/>
            <person name="Wongkham S."/>
            <person name="Teh B.T."/>
            <person name="Wongkham C."/>
            <person name="Intapan P.M."/>
            <person name="Maleewong W."/>
            <person name="Yang X."/>
            <person name="Hu M."/>
            <person name="Wang Z."/>
            <person name="Hofmann A."/>
            <person name="Sternberg P.W."/>
            <person name="Tan P."/>
            <person name="Wang J."/>
            <person name="Gasser R.B."/>
        </authorList>
    </citation>
    <scope>NUCLEOTIDE SEQUENCE [LARGE SCALE GENOMIC DNA]</scope>
</reference>
<sequence>MCPFFLFFTMRLSNISWLHGNEASVINTDIMQSMMMMWARWLNGQSANLLTGRSMVPRLTTESRMFLSGLEQPAASQSSCLLLMAWQLGTERVVQLLVKFRSPESENVWGKQPSLGGDDIFSSFGNRVATH</sequence>
<evidence type="ECO:0000313" key="2">
    <source>
        <dbReference type="Proteomes" id="UP000054324"/>
    </source>
</evidence>
<gene>
    <name evidence="1" type="ORF">T265_09514</name>
</gene>
<evidence type="ECO:0000313" key="1">
    <source>
        <dbReference type="EMBL" id="KER22372.1"/>
    </source>
</evidence>
<accession>A0A074Z9W9</accession>
<protein>
    <submittedName>
        <fullName evidence="1">Uncharacterized protein</fullName>
    </submittedName>
</protein>
<organism evidence="1 2">
    <name type="scientific">Opisthorchis viverrini</name>
    <name type="common">Southeast Asian liver fluke</name>
    <dbReference type="NCBI Taxonomy" id="6198"/>
    <lineage>
        <taxon>Eukaryota</taxon>
        <taxon>Metazoa</taxon>
        <taxon>Spiralia</taxon>
        <taxon>Lophotrochozoa</taxon>
        <taxon>Platyhelminthes</taxon>
        <taxon>Trematoda</taxon>
        <taxon>Digenea</taxon>
        <taxon>Opisthorchiida</taxon>
        <taxon>Opisthorchiata</taxon>
        <taxon>Opisthorchiidae</taxon>
        <taxon>Opisthorchis</taxon>
    </lineage>
</organism>
<dbReference type="KEGG" id="ovi:T265_09514"/>
<dbReference type="AlphaFoldDB" id="A0A074Z9W9"/>
<keyword evidence="2" id="KW-1185">Reference proteome</keyword>
<dbReference type="Proteomes" id="UP000054324">
    <property type="component" value="Unassembled WGS sequence"/>
</dbReference>
<dbReference type="CTD" id="20323683"/>
<dbReference type="RefSeq" id="XP_009173872.1">
    <property type="nucleotide sequence ID" value="XM_009175608.1"/>
</dbReference>
<name>A0A074Z9W9_OPIVI</name>
<dbReference type="EMBL" id="KL596902">
    <property type="protein sequence ID" value="KER22372.1"/>
    <property type="molecule type" value="Genomic_DNA"/>
</dbReference>
<dbReference type="GeneID" id="20323683"/>